<evidence type="ECO:0000256" key="1">
    <source>
        <dbReference type="ARBA" id="ARBA00022723"/>
    </source>
</evidence>
<keyword evidence="2 5" id="KW-0413">Isomerase</keyword>
<organism evidence="5 6">
    <name type="scientific">Vibrio ouci</name>
    <dbReference type="NCBI Taxonomy" id="2499078"/>
    <lineage>
        <taxon>Bacteria</taxon>
        <taxon>Pseudomonadati</taxon>
        <taxon>Pseudomonadota</taxon>
        <taxon>Gammaproteobacteria</taxon>
        <taxon>Vibrionales</taxon>
        <taxon>Vibrionaceae</taxon>
        <taxon>Vibrio</taxon>
    </lineage>
</organism>
<keyword evidence="5" id="KW-0670">Pyruvate</keyword>
<evidence type="ECO:0000256" key="2">
    <source>
        <dbReference type="ARBA" id="ARBA00023235"/>
    </source>
</evidence>
<evidence type="ECO:0000256" key="4">
    <source>
        <dbReference type="ARBA" id="ARBA00038455"/>
    </source>
</evidence>
<evidence type="ECO:0000313" key="5">
    <source>
        <dbReference type="EMBL" id="TFH89608.1"/>
    </source>
</evidence>
<dbReference type="InterPro" id="IPR040442">
    <property type="entry name" value="Pyrv_kinase-like_dom_sf"/>
</dbReference>
<accession>A0A4Y8WB34</accession>
<name>A0A4Y8WB34_9VIBR</name>
<keyword evidence="1" id="KW-0479">Metal-binding</keyword>
<dbReference type="InterPro" id="IPR039556">
    <property type="entry name" value="ICL/PEPM"/>
</dbReference>
<evidence type="ECO:0000313" key="6">
    <source>
        <dbReference type="Proteomes" id="UP000297753"/>
    </source>
</evidence>
<dbReference type="AlphaFoldDB" id="A0A4Y8WB34"/>
<protein>
    <recommendedName>
        <fullName evidence="3">phosphoenolpyruvate mutase</fullName>
        <ecNumber evidence="3">5.4.2.9</ecNumber>
    </recommendedName>
</protein>
<dbReference type="InterPro" id="IPR015813">
    <property type="entry name" value="Pyrv/PenolPyrv_kinase-like_dom"/>
</dbReference>
<evidence type="ECO:0000256" key="3">
    <source>
        <dbReference type="ARBA" id="ARBA00024063"/>
    </source>
</evidence>
<comment type="similarity">
    <text evidence="4">Belongs to the isocitrate lyase/PEP mutase superfamily. PEP mutase family.</text>
</comment>
<dbReference type="GO" id="GO:0046872">
    <property type="term" value="F:metal ion binding"/>
    <property type="evidence" value="ECO:0007669"/>
    <property type="project" value="UniProtKB-KW"/>
</dbReference>
<sequence>MDFTGEDTSLELNSVTNCQRRKSLKQLLKSKQCIRIIESHSPISAMIAEKSRVTINNDNLEFDGFWSSSLTDSLLQAKPDIEKLDANFRLKNINNIFDVTTKPMIYDADTGGKLEHFIYDIKALERAGVSMVVIEDKTGLKKNSLLGNDVHQTQDDIESFCQKIRVAKKNQITHEFMIAARIESLILEKGLDDALTRADAYVAAGADAILIHSRKSCGDEIREFAEKFRSQHPDIPLVCVPTSYSHLHYNELKEMGFNIIIYANHMMRSAINSMEYVANSILSEGCSKPIEQDCISVKKALAFIPGTI</sequence>
<dbReference type="CDD" id="cd00377">
    <property type="entry name" value="ICL_PEPM"/>
    <property type="match status" value="1"/>
</dbReference>
<dbReference type="GO" id="GO:0050188">
    <property type="term" value="F:phosphoenolpyruvate mutase activity"/>
    <property type="evidence" value="ECO:0007669"/>
    <property type="project" value="UniProtKB-EC"/>
</dbReference>
<proteinExistence type="inferred from homology"/>
<gene>
    <name evidence="5" type="primary">aepX</name>
    <name evidence="5" type="ORF">ELS82_21375</name>
</gene>
<dbReference type="EC" id="5.4.2.9" evidence="3"/>
<dbReference type="EMBL" id="SATR01000055">
    <property type="protein sequence ID" value="TFH89608.1"/>
    <property type="molecule type" value="Genomic_DNA"/>
</dbReference>
<dbReference type="InterPro" id="IPR012698">
    <property type="entry name" value="PEnolPyrv_PMutase_core"/>
</dbReference>
<reference evidence="5 6" key="1">
    <citation type="submission" date="2019-01" db="EMBL/GenBank/DDBJ databases">
        <title>Vibrio BEI176 sp. nov, a marine bacterium isolated from China: eastern marignal seas.</title>
        <authorList>
            <person name="Li B."/>
        </authorList>
    </citation>
    <scope>NUCLEOTIDE SEQUENCE [LARGE SCALE GENOMIC DNA]</scope>
    <source>
        <strain evidence="5 6">BEI176</strain>
    </source>
</reference>
<dbReference type="OrthoDB" id="9802794at2"/>
<comment type="caution">
    <text evidence="5">The sequence shown here is derived from an EMBL/GenBank/DDBJ whole genome shotgun (WGS) entry which is preliminary data.</text>
</comment>
<dbReference type="Gene3D" id="3.20.20.60">
    <property type="entry name" value="Phosphoenolpyruvate-binding domains"/>
    <property type="match status" value="1"/>
</dbReference>
<dbReference type="Proteomes" id="UP000297753">
    <property type="component" value="Unassembled WGS sequence"/>
</dbReference>
<keyword evidence="6" id="KW-1185">Reference proteome</keyword>
<dbReference type="SUPFAM" id="SSF51621">
    <property type="entry name" value="Phosphoenolpyruvate/pyruvate domain"/>
    <property type="match status" value="1"/>
</dbReference>
<dbReference type="PANTHER" id="PTHR42905">
    <property type="entry name" value="PHOSPHOENOLPYRUVATE CARBOXYLASE"/>
    <property type="match status" value="1"/>
</dbReference>
<dbReference type="PANTHER" id="PTHR42905:SF7">
    <property type="entry name" value="PHOSPHOENOLPYRUVATE PHOSPHOMUTASE"/>
    <property type="match status" value="1"/>
</dbReference>
<dbReference type="NCBIfam" id="TIGR02320">
    <property type="entry name" value="PEP_mutase"/>
    <property type="match status" value="1"/>
</dbReference>
<dbReference type="Pfam" id="PF13714">
    <property type="entry name" value="PEP_mutase"/>
    <property type="match status" value="1"/>
</dbReference>